<feature type="domain" description="Sporulation membrane protein YtrI C-terminal" evidence="3">
    <location>
        <begin position="80"/>
        <end position="163"/>
    </location>
</feature>
<evidence type="ECO:0000256" key="2">
    <source>
        <dbReference type="SAM" id="Phobius"/>
    </source>
</evidence>
<gene>
    <name evidence="4" type="ORF">SAMN05216498_1853</name>
</gene>
<evidence type="ECO:0000313" key="4">
    <source>
        <dbReference type="EMBL" id="SDN25009.1"/>
    </source>
</evidence>
<organism evidence="4 5">
    <name type="scientific">Tenuibacillus multivorans</name>
    <dbReference type="NCBI Taxonomy" id="237069"/>
    <lineage>
        <taxon>Bacteria</taxon>
        <taxon>Bacillati</taxon>
        <taxon>Bacillota</taxon>
        <taxon>Bacilli</taxon>
        <taxon>Bacillales</taxon>
        <taxon>Bacillaceae</taxon>
        <taxon>Tenuibacillus</taxon>
    </lineage>
</organism>
<dbReference type="RefSeq" id="WP_093856309.1">
    <property type="nucleotide sequence ID" value="NZ_BJVZ01000006.1"/>
</dbReference>
<keyword evidence="1" id="KW-0175">Coiled coil</keyword>
<dbReference type="OrthoDB" id="2691164at2"/>
<accession>A0A1G9ZUF2</accession>
<dbReference type="InterPro" id="IPR048198">
    <property type="entry name" value="YtrI"/>
</dbReference>
<dbReference type="EMBL" id="FNIG01000003">
    <property type="protein sequence ID" value="SDN25009.1"/>
    <property type="molecule type" value="Genomic_DNA"/>
</dbReference>
<evidence type="ECO:0000313" key="5">
    <source>
        <dbReference type="Proteomes" id="UP000199334"/>
    </source>
</evidence>
<keyword evidence="2" id="KW-1133">Transmembrane helix</keyword>
<dbReference type="InterPro" id="IPR058620">
    <property type="entry name" value="YtrI_C"/>
</dbReference>
<keyword evidence="5" id="KW-1185">Reference proteome</keyword>
<name>A0A1G9ZUF2_9BACI</name>
<feature type="coiled-coil region" evidence="1">
    <location>
        <begin position="38"/>
        <end position="72"/>
    </location>
</feature>
<sequence length="168" mass="19818">MHIPPYYKRPSWQAFFIGILVGVVIGYLFFLYVYGEHTERWIEENLTLRQEIKELEQDVELLRQDKDDINMERERRLTIQDVEVEFTNIEDLNLDRFTVIRLTDLVEDEVGTVAGRNIESVSDQRELLIRTIENKTFRVNDIQYQVKVDQLIIGPTLTVTLEISLQGS</sequence>
<proteinExistence type="predicted"/>
<evidence type="ECO:0000256" key="1">
    <source>
        <dbReference type="SAM" id="Coils"/>
    </source>
</evidence>
<keyword evidence="2" id="KW-0812">Transmembrane</keyword>
<evidence type="ECO:0000259" key="3">
    <source>
        <dbReference type="Pfam" id="PF26347"/>
    </source>
</evidence>
<feature type="transmembrane region" description="Helical" evidence="2">
    <location>
        <begin position="12"/>
        <end position="34"/>
    </location>
</feature>
<protein>
    <recommendedName>
        <fullName evidence="3">Sporulation membrane protein YtrI C-terminal domain-containing protein</fullName>
    </recommendedName>
</protein>
<dbReference type="NCBIfam" id="NF041479">
    <property type="entry name" value="spor_membprot_YtrI"/>
    <property type="match status" value="1"/>
</dbReference>
<reference evidence="4 5" key="1">
    <citation type="submission" date="2016-10" db="EMBL/GenBank/DDBJ databases">
        <authorList>
            <person name="de Groot N.N."/>
        </authorList>
    </citation>
    <scope>NUCLEOTIDE SEQUENCE [LARGE SCALE GENOMIC DNA]</scope>
    <source>
        <strain evidence="4 5">CGMCC 1.3442</strain>
    </source>
</reference>
<dbReference type="Proteomes" id="UP000199334">
    <property type="component" value="Unassembled WGS sequence"/>
</dbReference>
<dbReference type="AlphaFoldDB" id="A0A1G9ZUF2"/>
<dbReference type="Pfam" id="PF26347">
    <property type="entry name" value="YtrI_sporulation"/>
    <property type="match status" value="1"/>
</dbReference>
<dbReference type="STRING" id="237069.SAMN05216498_1853"/>
<keyword evidence="2" id="KW-0472">Membrane</keyword>